<protein>
    <submittedName>
        <fullName evidence="1">HEAT repeat domain-containing protein</fullName>
    </submittedName>
</protein>
<accession>A0AAU7CLW5</accession>
<gene>
    <name evidence="1" type="ORF">V5E97_08585</name>
</gene>
<dbReference type="RefSeq" id="WP_406698930.1">
    <property type="nucleotide sequence ID" value="NZ_CP155447.1"/>
</dbReference>
<proteinExistence type="predicted"/>
<evidence type="ECO:0000313" key="1">
    <source>
        <dbReference type="EMBL" id="XBH06078.1"/>
    </source>
</evidence>
<dbReference type="SUPFAM" id="SSF48452">
    <property type="entry name" value="TPR-like"/>
    <property type="match status" value="1"/>
</dbReference>
<organism evidence="1">
    <name type="scientific">Singulisphaera sp. Ch08</name>
    <dbReference type="NCBI Taxonomy" id="3120278"/>
    <lineage>
        <taxon>Bacteria</taxon>
        <taxon>Pseudomonadati</taxon>
        <taxon>Planctomycetota</taxon>
        <taxon>Planctomycetia</taxon>
        <taxon>Isosphaerales</taxon>
        <taxon>Isosphaeraceae</taxon>
        <taxon>Singulisphaera</taxon>
    </lineage>
</organism>
<dbReference type="AlphaFoldDB" id="A0AAU7CLW5"/>
<dbReference type="EMBL" id="CP155447">
    <property type="protein sequence ID" value="XBH06078.1"/>
    <property type="molecule type" value="Genomic_DNA"/>
</dbReference>
<dbReference type="InterPro" id="IPR011990">
    <property type="entry name" value="TPR-like_helical_dom_sf"/>
</dbReference>
<name>A0AAU7CLW5_9BACT</name>
<reference evidence="1" key="1">
    <citation type="submission" date="2024-05" db="EMBL/GenBank/DDBJ databases">
        <title>Planctomycetes of the genus Singulisphaera possess chitinolytic capabilities.</title>
        <authorList>
            <person name="Ivanova A."/>
        </authorList>
    </citation>
    <scope>NUCLEOTIDE SEQUENCE</scope>
    <source>
        <strain evidence="1">Ch08T</strain>
    </source>
</reference>
<dbReference type="InterPro" id="IPR011989">
    <property type="entry name" value="ARM-like"/>
</dbReference>
<sequence>MMLAALLTSSALALILAGPPTENTEASDLTAYEAARAGIGPDSDAHVRLALWCEAHGLQAERLKHLAIAVIANPRHSMARGLMGLVEYRGRWQRPETISEKTKGDVLLAEYRDRRDQTKDDPDAQWTLALWCDEHGLKDEAAAHFTAVVKRDPKRDAAWRRLGFKKQGQRWVTDAQLTGEKAEADRQKQADRHWRPLLEKWRDGLDSKSAKRRAESETGLAGITDPRAVPVLWAVFTGNAQRQAVAVPVLGQIDAPGASRALAMLAAFGDSPEIRRTATETLKRRDPREFANVLIGFLRDPIKYEVKPVGGPGSPGELFIEGTQANVSRRYSPPKSPVTNALPGDQLVYDGNGLPVIQRPMGIVGRTPMIPASNLFFASSTGTIGQSLSAAKKQEFLNMMTRSGLGATKGQQIGQSILNTNTSSFPIVPGLFVGNIDPTPYQAMALGSLAVRAPGPTTAFSFDIGQIAMIPVGQMELEAQKTAAVAQQQLKTTSRP</sequence>
<dbReference type="Gene3D" id="1.25.40.10">
    <property type="entry name" value="Tetratricopeptide repeat domain"/>
    <property type="match status" value="1"/>
</dbReference>
<dbReference type="Gene3D" id="1.25.10.10">
    <property type="entry name" value="Leucine-rich Repeat Variant"/>
    <property type="match status" value="1"/>
</dbReference>